<gene>
    <name evidence="1" type="ORF">ACHKAR_21350</name>
</gene>
<accession>A0ABW7NGA7</accession>
<protein>
    <recommendedName>
        <fullName evidence="3">Lipoprotein</fullName>
    </recommendedName>
</protein>
<evidence type="ECO:0000313" key="1">
    <source>
        <dbReference type="EMBL" id="MFH6986015.1"/>
    </source>
</evidence>
<reference evidence="1 2" key="1">
    <citation type="journal article" date="2013" name="Int. J. Syst. Evol. Microbiol.">
        <title>Marinoscillum luteum sp. nov., isolated from marine sediment.</title>
        <authorList>
            <person name="Cha I.T."/>
            <person name="Park S.J."/>
            <person name="Kim S.J."/>
            <person name="Kim J.G."/>
            <person name="Jung M.Y."/>
            <person name="Shin K.S."/>
            <person name="Kwon K.K."/>
            <person name="Yang S.H."/>
            <person name="Seo Y.S."/>
            <person name="Rhee S.K."/>
        </authorList>
    </citation>
    <scope>NUCLEOTIDE SEQUENCE [LARGE SCALE GENOMIC DNA]</scope>
    <source>
        <strain evidence="1 2">KCTC 23939</strain>
    </source>
</reference>
<dbReference type="RefSeq" id="WP_395419490.1">
    <property type="nucleotide sequence ID" value="NZ_JBIPKE010000020.1"/>
</dbReference>
<proteinExistence type="predicted"/>
<comment type="caution">
    <text evidence="1">The sequence shown here is derived from an EMBL/GenBank/DDBJ whole genome shotgun (WGS) entry which is preliminary data.</text>
</comment>
<name>A0ABW7NGA7_9BACT</name>
<dbReference type="PROSITE" id="PS51257">
    <property type="entry name" value="PROKAR_LIPOPROTEIN"/>
    <property type="match status" value="1"/>
</dbReference>
<dbReference type="EMBL" id="JBIPKE010000020">
    <property type="protein sequence ID" value="MFH6986015.1"/>
    <property type="molecule type" value="Genomic_DNA"/>
</dbReference>
<sequence>MKKPLIAFMWFLASACTPPPSQQPLDDFGPFTGVTVSCGQFQVFVLHQSGTGYLRVFVDDKVMPLGRENTFRVGEDGLSVEYRAFDQDISSMLCNDVMPSVKPRELQRVPATAGVVYVSLSQEDFELYLKGVTYRVNVVLNDVSIDGLAEPLSFRLEGMVVGWLPG</sequence>
<evidence type="ECO:0000313" key="2">
    <source>
        <dbReference type="Proteomes" id="UP001610063"/>
    </source>
</evidence>
<dbReference type="Proteomes" id="UP001610063">
    <property type="component" value="Unassembled WGS sequence"/>
</dbReference>
<organism evidence="1 2">
    <name type="scientific">Marinoscillum luteum</name>
    <dbReference type="NCBI Taxonomy" id="861051"/>
    <lineage>
        <taxon>Bacteria</taxon>
        <taxon>Pseudomonadati</taxon>
        <taxon>Bacteroidota</taxon>
        <taxon>Cytophagia</taxon>
        <taxon>Cytophagales</taxon>
        <taxon>Reichenbachiellaceae</taxon>
        <taxon>Marinoscillum</taxon>
    </lineage>
</organism>
<keyword evidence="2" id="KW-1185">Reference proteome</keyword>
<evidence type="ECO:0008006" key="3">
    <source>
        <dbReference type="Google" id="ProtNLM"/>
    </source>
</evidence>